<evidence type="ECO:0000259" key="11">
    <source>
        <dbReference type="PROSITE" id="PS50011"/>
    </source>
</evidence>
<keyword evidence="5 12" id="KW-0418">Kinase</keyword>
<dbReference type="Pfam" id="PF00069">
    <property type="entry name" value="Pkinase"/>
    <property type="match status" value="1"/>
</dbReference>
<comment type="catalytic activity">
    <reaction evidence="8">
        <text>L-seryl-[protein] + ATP = O-phospho-L-seryl-[protein] + ADP + H(+)</text>
        <dbReference type="Rhea" id="RHEA:17989"/>
        <dbReference type="Rhea" id="RHEA-COMP:9863"/>
        <dbReference type="Rhea" id="RHEA-COMP:11604"/>
        <dbReference type="ChEBI" id="CHEBI:15378"/>
        <dbReference type="ChEBI" id="CHEBI:29999"/>
        <dbReference type="ChEBI" id="CHEBI:30616"/>
        <dbReference type="ChEBI" id="CHEBI:83421"/>
        <dbReference type="ChEBI" id="CHEBI:456216"/>
        <dbReference type="EC" id="2.7.11.1"/>
    </reaction>
</comment>
<evidence type="ECO:0000256" key="3">
    <source>
        <dbReference type="ARBA" id="ARBA00022679"/>
    </source>
</evidence>
<dbReference type="Gene3D" id="1.10.510.10">
    <property type="entry name" value="Transferase(Phosphotransferase) domain 1"/>
    <property type="match status" value="1"/>
</dbReference>
<dbReference type="PROSITE" id="PS00108">
    <property type="entry name" value="PROTEIN_KINASE_ST"/>
    <property type="match status" value="1"/>
</dbReference>
<evidence type="ECO:0000256" key="1">
    <source>
        <dbReference type="ARBA" id="ARBA00012513"/>
    </source>
</evidence>
<evidence type="ECO:0000256" key="9">
    <source>
        <dbReference type="PROSITE-ProRule" id="PRU10141"/>
    </source>
</evidence>
<comment type="caution">
    <text evidence="12">The sequence shown here is derived from an EMBL/GenBank/DDBJ whole genome shotgun (WGS) entry which is preliminary data.</text>
</comment>
<comment type="catalytic activity">
    <reaction evidence="7">
        <text>L-threonyl-[protein] + ATP = O-phospho-L-threonyl-[protein] + ADP + H(+)</text>
        <dbReference type="Rhea" id="RHEA:46608"/>
        <dbReference type="Rhea" id="RHEA-COMP:11060"/>
        <dbReference type="Rhea" id="RHEA-COMP:11605"/>
        <dbReference type="ChEBI" id="CHEBI:15378"/>
        <dbReference type="ChEBI" id="CHEBI:30013"/>
        <dbReference type="ChEBI" id="CHEBI:30616"/>
        <dbReference type="ChEBI" id="CHEBI:61977"/>
        <dbReference type="ChEBI" id="CHEBI:456216"/>
        <dbReference type="EC" id="2.7.11.1"/>
    </reaction>
</comment>
<organism evidence="12 13">
    <name type="scientific">Roridomyces roridus</name>
    <dbReference type="NCBI Taxonomy" id="1738132"/>
    <lineage>
        <taxon>Eukaryota</taxon>
        <taxon>Fungi</taxon>
        <taxon>Dikarya</taxon>
        <taxon>Basidiomycota</taxon>
        <taxon>Agaricomycotina</taxon>
        <taxon>Agaricomycetes</taxon>
        <taxon>Agaricomycetidae</taxon>
        <taxon>Agaricales</taxon>
        <taxon>Marasmiineae</taxon>
        <taxon>Mycenaceae</taxon>
        <taxon>Roridomyces</taxon>
    </lineage>
</organism>
<dbReference type="PROSITE" id="PS50011">
    <property type="entry name" value="PROTEIN_KINASE_DOM"/>
    <property type="match status" value="1"/>
</dbReference>
<evidence type="ECO:0000256" key="4">
    <source>
        <dbReference type="ARBA" id="ARBA00022741"/>
    </source>
</evidence>
<dbReference type="EC" id="2.7.11.1" evidence="1"/>
<dbReference type="GO" id="GO:0005524">
    <property type="term" value="F:ATP binding"/>
    <property type="evidence" value="ECO:0007669"/>
    <property type="project" value="UniProtKB-UniRule"/>
</dbReference>
<evidence type="ECO:0000313" key="12">
    <source>
        <dbReference type="EMBL" id="KAJ7612683.1"/>
    </source>
</evidence>
<dbReference type="EMBL" id="JARKIF010000030">
    <property type="protein sequence ID" value="KAJ7612683.1"/>
    <property type="molecule type" value="Genomic_DNA"/>
</dbReference>
<name>A0AAD7B751_9AGAR</name>
<keyword evidence="2 10" id="KW-0723">Serine/threonine-protein kinase</keyword>
<keyword evidence="6 9" id="KW-0067">ATP-binding</keyword>
<evidence type="ECO:0000256" key="10">
    <source>
        <dbReference type="RuleBase" id="RU000304"/>
    </source>
</evidence>
<evidence type="ECO:0000256" key="2">
    <source>
        <dbReference type="ARBA" id="ARBA00022527"/>
    </source>
</evidence>
<sequence>MSQFHSSTLPDLSSTFVDEGYLKLVQVIGSGGFAKVYKAIDTTSPDDDAPDYYAVKCMRFAPRESSQGKILERELRTHLTVKHEEGVVRLHRLFREGDLIFMVLDWCPGGDLFDAIYTDFKFEDRPSLIRETFIDILDAVAQCHARGVYHRDIKPDNILLKSRREGGTSVQLADFGLATQEQVVTQERCGSMSYVTPECADFDGPSYRPRDSDLWACALVLFNLVTVVRPWGAPSLADPDYASFRTNPKTHLRERYQLTPIANDFFRWCFTEDPNARPTLSQMREAVQDIESFTFMRKLPRPTAQPTVSFTMSGSALSLSAVASKSLTAHQPVSHCLLDDPMGDSCILAPPSLAPIRLWVNILPSAPAKTPRTSARLFQRKMSTQPPKLAIIDDYLSTSRPPHFAHIPASALSVTTFTDTLTGAPLVDRLCPCTAISTIRERTPCPAPLLRQLPN</sequence>
<dbReference type="SUPFAM" id="SSF56112">
    <property type="entry name" value="Protein kinase-like (PK-like)"/>
    <property type="match status" value="1"/>
</dbReference>
<dbReference type="SMART" id="SM00220">
    <property type="entry name" value="S_TKc"/>
    <property type="match status" value="1"/>
</dbReference>
<evidence type="ECO:0000256" key="6">
    <source>
        <dbReference type="ARBA" id="ARBA00022840"/>
    </source>
</evidence>
<comment type="similarity">
    <text evidence="10">Belongs to the protein kinase superfamily.</text>
</comment>
<dbReference type="PANTHER" id="PTHR24343">
    <property type="entry name" value="SERINE/THREONINE KINASE"/>
    <property type="match status" value="1"/>
</dbReference>
<evidence type="ECO:0000256" key="5">
    <source>
        <dbReference type="ARBA" id="ARBA00022777"/>
    </source>
</evidence>
<gene>
    <name evidence="12" type="ORF">FB45DRAFT_1065396</name>
</gene>
<dbReference type="Proteomes" id="UP001221142">
    <property type="component" value="Unassembled WGS sequence"/>
</dbReference>
<keyword evidence="4 9" id="KW-0547">Nucleotide-binding</keyword>
<dbReference type="InterPro" id="IPR017441">
    <property type="entry name" value="Protein_kinase_ATP_BS"/>
</dbReference>
<dbReference type="GO" id="GO:0005737">
    <property type="term" value="C:cytoplasm"/>
    <property type="evidence" value="ECO:0007669"/>
    <property type="project" value="TreeGrafter"/>
</dbReference>
<dbReference type="PANTHER" id="PTHR24343:SF541">
    <property type="entry name" value="SERINE_THREONINE-PROTEIN KINASE SKS1-RELATED"/>
    <property type="match status" value="1"/>
</dbReference>
<dbReference type="InterPro" id="IPR011009">
    <property type="entry name" value="Kinase-like_dom_sf"/>
</dbReference>
<dbReference type="GO" id="GO:0004674">
    <property type="term" value="F:protein serine/threonine kinase activity"/>
    <property type="evidence" value="ECO:0007669"/>
    <property type="project" value="UniProtKB-KW"/>
</dbReference>
<feature type="binding site" evidence="9">
    <location>
        <position position="56"/>
    </location>
    <ligand>
        <name>ATP</name>
        <dbReference type="ChEBI" id="CHEBI:30616"/>
    </ligand>
</feature>
<dbReference type="AlphaFoldDB" id="A0AAD7B751"/>
<evidence type="ECO:0000256" key="7">
    <source>
        <dbReference type="ARBA" id="ARBA00047899"/>
    </source>
</evidence>
<protein>
    <recommendedName>
        <fullName evidence="1">non-specific serine/threonine protein kinase</fullName>
        <ecNumber evidence="1">2.7.11.1</ecNumber>
    </recommendedName>
</protein>
<keyword evidence="3" id="KW-0808">Transferase</keyword>
<reference evidence="12" key="1">
    <citation type="submission" date="2023-03" db="EMBL/GenBank/DDBJ databases">
        <title>Massive genome expansion in bonnet fungi (Mycena s.s.) driven by repeated elements and novel gene families across ecological guilds.</title>
        <authorList>
            <consortium name="Lawrence Berkeley National Laboratory"/>
            <person name="Harder C.B."/>
            <person name="Miyauchi S."/>
            <person name="Viragh M."/>
            <person name="Kuo A."/>
            <person name="Thoen E."/>
            <person name="Andreopoulos B."/>
            <person name="Lu D."/>
            <person name="Skrede I."/>
            <person name="Drula E."/>
            <person name="Henrissat B."/>
            <person name="Morin E."/>
            <person name="Kohler A."/>
            <person name="Barry K."/>
            <person name="LaButti K."/>
            <person name="Morin E."/>
            <person name="Salamov A."/>
            <person name="Lipzen A."/>
            <person name="Mereny Z."/>
            <person name="Hegedus B."/>
            <person name="Baldrian P."/>
            <person name="Stursova M."/>
            <person name="Weitz H."/>
            <person name="Taylor A."/>
            <person name="Grigoriev I.V."/>
            <person name="Nagy L.G."/>
            <person name="Martin F."/>
            <person name="Kauserud H."/>
        </authorList>
    </citation>
    <scope>NUCLEOTIDE SEQUENCE</scope>
    <source>
        <strain evidence="12">9284</strain>
    </source>
</reference>
<feature type="domain" description="Protein kinase" evidence="11">
    <location>
        <begin position="22"/>
        <end position="294"/>
    </location>
</feature>
<dbReference type="GO" id="GO:0005634">
    <property type="term" value="C:nucleus"/>
    <property type="evidence" value="ECO:0007669"/>
    <property type="project" value="TreeGrafter"/>
</dbReference>
<dbReference type="InterPro" id="IPR008271">
    <property type="entry name" value="Ser/Thr_kinase_AS"/>
</dbReference>
<evidence type="ECO:0000313" key="13">
    <source>
        <dbReference type="Proteomes" id="UP001221142"/>
    </source>
</evidence>
<dbReference type="PROSITE" id="PS00107">
    <property type="entry name" value="PROTEIN_KINASE_ATP"/>
    <property type="match status" value="1"/>
</dbReference>
<accession>A0AAD7B751</accession>
<dbReference type="InterPro" id="IPR000719">
    <property type="entry name" value="Prot_kinase_dom"/>
</dbReference>
<proteinExistence type="inferred from homology"/>
<keyword evidence="13" id="KW-1185">Reference proteome</keyword>
<dbReference type="Gene3D" id="3.40.50.720">
    <property type="entry name" value="NAD(P)-binding Rossmann-like Domain"/>
    <property type="match status" value="1"/>
</dbReference>
<evidence type="ECO:0000256" key="8">
    <source>
        <dbReference type="ARBA" id="ARBA00048679"/>
    </source>
</evidence>